<dbReference type="Proteomes" id="UP000587760">
    <property type="component" value="Unassembled WGS sequence"/>
</dbReference>
<dbReference type="GO" id="GO:0051539">
    <property type="term" value="F:4 iron, 4 sulfur cluster binding"/>
    <property type="evidence" value="ECO:0007669"/>
    <property type="project" value="UniProtKB-KW"/>
</dbReference>
<dbReference type="SFLD" id="SFLDS00029">
    <property type="entry name" value="Radical_SAM"/>
    <property type="match status" value="1"/>
</dbReference>
<evidence type="ECO:0000313" key="9">
    <source>
        <dbReference type="EMBL" id="MBB6482009.1"/>
    </source>
</evidence>
<dbReference type="SFLD" id="SFLDG01384">
    <property type="entry name" value="thioether_bond_formation_requi"/>
    <property type="match status" value="1"/>
</dbReference>
<dbReference type="PANTHER" id="PTHR43273:SF3">
    <property type="entry name" value="ANAEROBIC SULFATASE-MATURATING ENZYME HOMOLOG ASLB-RELATED"/>
    <property type="match status" value="1"/>
</dbReference>
<dbReference type="InterPro" id="IPR013785">
    <property type="entry name" value="Aldolase_TIM"/>
</dbReference>
<protein>
    <recommendedName>
        <fullName evidence="8">Radical SAM core domain-containing protein</fullName>
    </recommendedName>
</protein>
<dbReference type="SFLD" id="SFLDF00285">
    <property type="entry name" value="anaerobic_Ser-type_sulfatase-m"/>
    <property type="match status" value="1"/>
</dbReference>
<gene>
    <name evidence="9" type="ORF">HNR50_003697</name>
</gene>
<dbReference type="AlphaFoldDB" id="A0A841RGU7"/>
<sequence length="400" mass="45442">MDNFHLMAKPAGPACNLNCTYCFYLEKENLFRSGQTQMSDEILEAYTQKYIASQKGPDVNFAWQGGEPTIAGLDFFRKAVKLQKKHNKGKKITNALQTNGTLINEEWCRFLAKNHFLVGLSLDGPGELHDRYRRNKGDKPTFLKVKRAMDLFRRFGVEYNILTTVNDRNSREPLKVYDFFKKAGVEFIQFIPIVEREGDSGAHELGLQLGVPGQGDDSETEVTGWSVEPETYGDFLIAIFDRWIRHDVGRIFVMNFEWAFSAAINGVSGVCQFAPRCGNAGIVEHNGDVYSCDHFVYPRYKIGNILDDNPAELFNSEQQIRFGMVKETGLSNECHSCPVLNLCYGGCPKHRFDKGQNYLCRGYKKFFTHIQPFIKTARTLVSQGRPLTDLMAMADSLLEK</sequence>
<dbReference type="Pfam" id="PF04055">
    <property type="entry name" value="Radical_SAM"/>
    <property type="match status" value="1"/>
</dbReference>
<keyword evidence="3" id="KW-0949">S-adenosyl-L-methionine</keyword>
<comment type="cofactor">
    <cofactor evidence="1">
        <name>[4Fe-4S] cluster</name>
        <dbReference type="ChEBI" id="CHEBI:49883"/>
    </cofactor>
</comment>
<dbReference type="GO" id="GO:0046872">
    <property type="term" value="F:metal ion binding"/>
    <property type="evidence" value="ECO:0007669"/>
    <property type="project" value="UniProtKB-KW"/>
</dbReference>
<dbReference type="RefSeq" id="WP_184748247.1">
    <property type="nucleotide sequence ID" value="NZ_JACHGJ010000009.1"/>
</dbReference>
<comment type="similarity">
    <text evidence="7">Belongs to the radical SAM superfamily. Anaerobic sulfatase-maturating enzyme family.</text>
</comment>
<dbReference type="InterPro" id="IPR047207">
    <property type="entry name" value="SPASM_anSME"/>
</dbReference>
<evidence type="ECO:0000256" key="4">
    <source>
        <dbReference type="ARBA" id="ARBA00022723"/>
    </source>
</evidence>
<dbReference type="SFLD" id="SFLDG01072">
    <property type="entry name" value="dehydrogenase_like"/>
    <property type="match status" value="1"/>
</dbReference>
<dbReference type="Gene3D" id="3.20.20.70">
    <property type="entry name" value="Aldolase class I"/>
    <property type="match status" value="1"/>
</dbReference>
<proteinExistence type="inferred from homology"/>
<dbReference type="InterPro" id="IPR058240">
    <property type="entry name" value="rSAM_sf"/>
</dbReference>
<dbReference type="CDD" id="cd21120">
    <property type="entry name" value="SPASM_anSME"/>
    <property type="match status" value="1"/>
</dbReference>
<organism evidence="9 10">
    <name type="scientific">Spirochaeta isovalerica</name>
    <dbReference type="NCBI Taxonomy" id="150"/>
    <lineage>
        <taxon>Bacteria</taxon>
        <taxon>Pseudomonadati</taxon>
        <taxon>Spirochaetota</taxon>
        <taxon>Spirochaetia</taxon>
        <taxon>Spirochaetales</taxon>
        <taxon>Spirochaetaceae</taxon>
        <taxon>Spirochaeta</taxon>
    </lineage>
</organism>
<evidence type="ECO:0000256" key="2">
    <source>
        <dbReference type="ARBA" id="ARBA00022485"/>
    </source>
</evidence>
<dbReference type="NCBIfam" id="TIGR03942">
    <property type="entry name" value="sulfatase_rSAM"/>
    <property type="match status" value="1"/>
</dbReference>
<evidence type="ECO:0000259" key="8">
    <source>
        <dbReference type="PROSITE" id="PS51918"/>
    </source>
</evidence>
<keyword evidence="10" id="KW-1185">Reference proteome</keyword>
<keyword evidence="4" id="KW-0479">Metal-binding</keyword>
<comment type="caution">
    <text evidence="9">The sequence shown here is derived from an EMBL/GenBank/DDBJ whole genome shotgun (WGS) entry which is preliminary data.</text>
</comment>
<dbReference type="PROSITE" id="PS51918">
    <property type="entry name" value="RADICAL_SAM"/>
    <property type="match status" value="1"/>
</dbReference>
<dbReference type="CDD" id="cd01335">
    <property type="entry name" value="Radical_SAM"/>
    <property type="match status" value="1"/>
</dbReference>
<dbReference type="NCBIfam" id="TIGR04085">
    <property type="entry name" value="rSAM_more_4Fe4S"/>
    <property type="match status" value="1"/>
</dbReference>
<keyword evidence="6" id="KW-0411">Iron-sulfur</keyword>
<dbReference type="SUPFAM" id="SSF102114">
    <property type="entry name" value="Radical SAM enzymes"/>
    <property type="match status" value="1"/>
</dbReference>
<dbReference type="Pfam" id="PF13186">
    <property type="entry name" value="SPASM"/>
    <property type="match status" value="1"/>
</dbReference>
<evidence type="ECO:0000256" key="6">
    <source>
        <dbReference type="ARBA" id="ARBA00023014"/>
    </source>
</evidence>
<dbReference type="InterPro" id="IPR023885">
    <property type="entry name" value="4Fe4S-binding_SPASM_dom"/>
</dbReference>
<evidence type="ECO:0000256" key="7">
    <source>
        <dbReference type="ARBA" id="ARBA00023601"/>
    </source>
</evidence>
<reference evidence="9 10" key="1">
    <citation type="submission" date="2020-08" db="EMBL/GenBank/DDBJ databases">
        <title>Genomic Encyclopedia of Type Strains, Phase IV (KMG-IV): sequencing the most valuable type-strain genomes for metagenomic binning, comparative biology and taxonomic classification.</title>
        <authorList>
            <person name="Goeker M."/>
        </authorList>
    </citation>
    <scope>NUCLEOTIDE SEQUENCE [LARGE SCALE GENOMIC DNA]</scope>
    <source>
        <strain evidence="9 10">DSM 2461</strain>
    </source>
</reference>
<dbReference type="EMBL" id="JACHGJ010000009">
    <property type="protein sequence ID" value="MBB6482009.1"/>
    <property type="molecule type" value="Genomic_DNA"/>
</dbReference>
<dbReference type="InterPro" id="IPR023867">
    <property type="entry name" value="Sulphatase_maturase_rSAM"/>
</dbReference>
<dbReference type="PANTHER" id="PTHR43273">
    <property type="entry name" value="ANAEROBIC SULFATASE-MATURATING ENZYME HOMOLOG ASLB-RELATED"/>
    <property type="match status" value="1"/>
</dbReference>
<dbReference type="SFLD" id="SFLDG01386">
    <property type="entry name" value="main_SPASM_domain-containing"/>
    <property type="match status" value="1"/>
</dbReference>
<evidence type="ECO:0000256" key="3">
    <source>
        <dbReference type="ARBA" id="ARBA00022691"/>
    </source>
</evidence>
<accession>A0A841RGU7</accession>
<feature type="domain" description="Radical SAM core" evidence="8">
    <location>
        <begin position="1"/>
        <end position="245"/>
    </location>
</feature>
<keyword evidence="5" id="KW-0408">Iron</keyword>
<evidence type="ECO:0000313" key="10">
    <source>
        <dbReference type="Proteomes" id="UP000587760"/>
    </source>
</evidence>
<dbReference type="InterPro" id="IPR034491">
    <property type="entry name" value="Anaerob_Ser_sulfatase-maturase"/>
</dbReference>
<dbReference type="SFLD" id="SFLDG01067">
    <property type="entry name" value="SPASM/twitch_domain_containing"/>
    <property type="match status" value="1"/>
</dbReference>
<evidence type="ECO:0000256" key="1">
    <source>
        <dbReference type="ARBA" id="ARBA00001966"/>
    </source>
</evidence>
<evidence type="ECO:0000256" key="5">
    <source>
        <dbReference type="ARBA" id="ARBA00023004"/>
    </source>
</evidence>
<dbReference type="InterPro" id="IPR007197">
    <property type="entry name" value="rSAM"/>
</dbReference>
<dbReference type="GO" id="GO:0016491">
    <property type="term" value="F:oxidoreductase activity"/>
    <property type="evidence" value="ECO:0007669"/>
    <property type="project" value="InterPro"/>
</dbReference>
<keyword evidence="2" id="KW-0004">4Fe-4S</keyword>
<name>A0A841RGU7_9SPIO</name>